<protein>
    <submittedName>
        <fullName evidence="1">Conserved domain protein</fullName>
    </submittedName>
</protein>
<dbReference type="EMBL" id="CP001219">
    <property type="protein sequence ID" value="ACK80833.1"/>
    <property type="molecule type" value="Genomic_DNA"/>
</dbReference>
<organism evidence="1 2">
    <name type="scientific">Acidithiobacillus ferrooxidans (strain ATCC 23270 / DSM 14882 / CIP 104768 / NCIMB 8455)</name>
    <name type="common">Ferrobacillus ferrooxidans (strain ATCC 23270)</name>
    <dbReference type="NCBI Taxonomy" id="243159"/>
    <lineage>
        <taxon>Bacteria</taxon>
        <taxon>Pseudomonadati</taxon>
        <taxon>Pseudomonadota</taxon>
        <taxon>Acidithiobacillia</taxon>
        <taxon>Acidithiobacillales</taxon>
        <taxon>Acidithiobacillaceae</taxon>
        <taxon>Acidithiobacillus</taxon>
    </lineage>
</organism>
<evidence type="ECO:0000313" key="1">
    <source>
        <dbReference type="EMBL" id="ACK80833.1"/>
    </source>
</evidence>
<dbReference type="AlphaFoldDB" id="B7JBE4"/>
<sequence>MSTAEQGPEHDCQATQAAIAPLLKESEMDKKRHNRLLEELGLAGLP</sequence>
<dbReference type="HOGENOM" id="CLU_3178958_0_0_6"/>
<proteinExistence type="predicted"/>
<name>B7JBE4_ACIF2</name>
<accession>B7JBE4</accession>
<dbReference type="KEGG" id="afr:AFE_3266"/>
<keyword evidence="2" id="KW-1185">Reference proteome</keyword>
<reference evidence="1 2" key="1">
    <citation type="journal article" date="2008" name="BMC Genomics">
        <title>Acidithiobacillus ferrooxidans metabolism: from genome sequence to industrial applications.</title>
        <authorList>
            <person name="Valdes J."/>
            <person name="Pedroso I."/>
            <person name="Quatrini R."/>
            <person name="Dodson R.J."/>
            <person name="Tettelin H."/>
            <person name="Blake R.II."/>
            <person name="Eisen J.A."/>
            <person name="Holmes D.S."/>
        </authorList>
    </citation>
    <scope>NUCLEOTIDE SEQUENCE [LARGE SCALE GENOMIC DNA]</scope>
    <source>
        <strain evidence="2">ATCC 23270 / DSM 14882 / CIP 104768 / NCIMB 8455</strain>
    </source>
</reference>
<gene>
    <name evidence="1" type="ordered locus">AFE_3266</name>
</gene>
<evidence type="ECO:0000313" key="2">
    <source>
        <dbReference type="Proteomes" id="UP000001362"/>
    </source>
</evidence>
<dbReference type="PaxDb" id="243159-AFE_3266"/>
<dbReference type="Proteomes" id="UP000001362">
    <property type="component" value="Chromosome"/>
</dbReference>